<dbReference type="PROSITE" id="PS50088">
    <property type="entry name" value="ANK_REPEAT"/>
    <property type="match status" value="6"/>
</dbReference>
<evidence type="ECO:0000256" key="4">
    <source>
        <dbReference type="SAM" id="MobiDB-lite"/>
    </source>
</evidence>
<feature type="repeat" description="ANK" evidence="3">
    <location>
        <begin position="245"/>
        <end position="277"/>
    </location>
</feature>
<evidence type="ECO:0000313" key="5">
    <source>
        <dbReference type="EMBL" id="MDK2124319.1"/>
    </source>
</evidence>
<protein>
    <submittedName>
        <fullName evidence="5">Ankyrin repeat domain-containing protein</fullName>
    </submittedName>
</protein>
<dbReference type="SUPFAM" id="SSF48403">
    <property type="entry name" value="Ankyrin repeat"/>
    <property type="match status" value="2"/>
</dbReference>
<evidence type="ECO:0000256" key="1">
    <source>
        <dbReference type="ARBA" id="ARBA00022737"/>
    </source>
</evidence>
<keyword evidence="1" id="KW-0677">Repeat</keyword>
<keyword evidence="6" id="KW-1185">Reference proteome</keyword>
<dbReference type="PANTHER" id="PTHR24198:SF165">
    <property type="entry name" value="ANKYRIN REPEAT-CONTAINING PROTEIN-RELATED"/>
    <property type="match status" value="1"/>
</dbReference>
<proteinExistence type="predicted"/>
<feature type="repeat" description="ANK" evidence="3">
    <location>
        <begin position="735"/>
        <end position="767"/>
    </location>
</feature>
<dbReference type="EMBL" id="JARRAF010000009">
    <property type="protein sequence ID" value="MDK2124319.1"/>
    <property type="molecule type" value="Genomic_DNA"/>
</dbReference>
<name>A0ABT7DWF6_9NEIS</name>
<dbReference type="PROSITE" id="PS50297">
    <property type="entry name" value="ANK_REP_REGION"/>
    <property type="match status" value="4"/>
</dbReference>
<dbReference type="SMART" id="SM00248">
    <property type="entry name" value="ANK"/>
    <property type="match status" value="14"/>
</dbReference>
<dbReference type="Gene3D" id="1.25.40.20">
    <property type="entry name" value="Ankyrin repeat-containing domain"/>
    <property type="match status" value="6"/>
</dbReference>
<feature type="repeat" description="ANK" evidence="3">
    <location>
        <begin position="318"/>
        <end position="350"/>
    </location>
</feature>
<dbReference type="Proteomes" id="UP001172778">
    <property type="component" value="Unassembled WGS sequence"/>
</dbReference>
<dbReference type="InterPro" id="IPR036770">
    <property type="entry name" value="Ankyrin_rpt-contain_sf"/>
</dbReference>
<evidence type="ECO:0000256" key="3">
    <source>
        <dbReference type="PROSITE-ProRule" id="PRU00023"/>
    </source>
</evidence>
<feature type="repeat" description="ANK" evidence="3">
    <location>
        <begin position="212"/>
        <end position="244"/>
    </location>
</feature>
<dbReference type="InterPro" id="IPR002110">
    <property type="entry name" value="Ankyrin_rpt"/>
</dbReference>
<feature type="compositionally biased region" description="Pro residues" evidence="4">
    <location>
        <begin position="504"/>
        <end position="518"/>
    </location>
</feature>
<feature type="repeat" description="ANK" evidence="3">
    <location>
        <begin position="146"/>
        <end position="179"/>
    </location>
</feature>
<dbReference type="RefSeq" id="WP_284100630.1">
    <property type="nucleotide sequence ID" value="NZ_JARRAF010000009.1"/>
</dbReference>
<dbReference type="PRINTS" id="PR01415">
    <property type="entry name" value="ANKYRIN"/>
</dbReference>
<reference evidence="5" key="1">
    <citation type="submission" date="2023-03" db="EMBL/GenBank/DDBJ databases">
        <title>Chitinimonas shenzhenensis gen. nov., sp. nov., a novel member of family Burkholderiaceae isolated from activated sludge collected in Shen Zhen, China.</title>
        <authorList>
            <person name="Wang X."/>
        </authorList>
    </citation>
    <scope>NUCLEOTIDE SEQUENCE</scope>
    <source>
        <strain evidence="5">DQS-5</strain>
    </source>
</reference>
<evidence type="ECO:0000256" key="2">
    <source>
        <dbReference type="ARBA" id="ARBA00023043"/>
    </source>
</evidence>
<feature type="repeat" description="ANK" evidence="3">
    <location>
        <begin position="80"/>
        <end position="112"/>
    </location>
</feature>
<sequence>MNFHHFSEALSRIIQSGDVEALKAFFASVKPYHLSNHLHGPNWKGEKIAPPLHQAVAANSCEIFSYLLTLGLNPEQTDIAGRTPLFWALVNEQLPMAHWLMAQGANLLAQSKIGTRIYDVALATGDEALIAAFSTLGLSLDYANQDGTSCLHRAARSGNLALFDRVLRETGLSLETPNADDHLPIDFCRHLVMLQHLHALAPDIPLNRSLKNGDTSLLLFVREGADDIVRWLVEQGEDVNQLGKDKNTALHYAVSRNHLALARFLLERGANPNLRNRYNARPLHWASQLAGGLEMVKLLIAYKAKVNIKTNTTFIIRETRTPLFLAISKGNQDIARYLVEQGADVNASNDSCDSTALTEACHGNHIEMVQFLLAHGASPDGLETEYGDRFMYFPLGQAASADIVDLLVAAGAQINAQNLYGETALHFIAGRIEKSDLQHAHGQAQLGALQALLKHGADVRLTNQHGQSALAQAKCAEVGKLLLEAAKANRPRLPGASQAVVDPTFPPPVAEPATPGTPPEASALPTPARISKDERTQGKELLELTFDISNAAKLDAVIEIARLAAPAVVRHAATATATAEDQETALHRVLDSARRYARQDDQPSLLPQFHLLAGMLLEQGADPNAIEMLYQESALHKAVRIAVFDREEDAAQAEVMSSLLLRLLDCGADINLRNRDGCTPLDFISHPALYALLESRGARHGQCSQALYDAIVDENHPVLDWLLRKGIDPNNSHRQGLSPLMVAALCNNLTALRRLLEHGAKPESTRGDGGTVLHAACEGGAFNCIHYLVEHGIVDFNQQDHAGNTALCALLAYEKHHYDNAVVKQARKDAEATAVWMVSQGARLDIVNQDGESALAFAKTKALQARLRKQAKAQP</sequence>
<dbReference type="PANTHER" id="PTHR24198">
    <property type="entry name" value="ANKYRIN REPEAT AND PROTEIN KINASE DOMAIN-CONTAINING PROTEIN"/>
    <property type="match status" value="1"/>
</dbReference>
<feature type="region of interest" description="Disordered" evidence="4">
    <location>
        <begin position="492"/>
        <end position="526"/>
    </location>
</feature>
<evidence type="ECO:0000313" key="6">
    <source>
        <dbReference type="Proteomes" id="UP001172778"/>
    </source>
</evidence>
<organism evidence="5 6">
    <name type="scientific">Parachitinimonas caeni</name>
    <dbReference type="NCBI Taxonomy" id="3031301"/>
    <lineage>
        <taxon>Bacteria</taxon>
        <taxon>Pseudomonadati</taxon>
        <taxon>Pseudomonadota</taxon>
        <taxon>Betaproteobacteria</taxon>
        <taxon>Neisseriales</taxon>
        <taxon>Chitinibacteraceae</taxon>
        <taxon>Parachitinimonas</taxon>
    </lineage>
</organism>
<accession>A0ABT7DWF6</accession>
<gene>
    <name evidence="5" type="ORF">PZA18_09680</name>
</gene>
<comment type="caution">
    <text evidence="5">The sequence shown here is derived from an EMBL/GenBank/DDBJ whole genome shotgun (WGS) entry which is preliminary data.</text>
</comment>
<keyword evidence="2 3" id="KW-0040">ANK repeat</keyword>
<dbReference type="Pfam" id="PF12796">
    <property type="entry name" value="Ank_2"/>
    <property type="match status" value="4"/>
</dbReference>